<organism evidence="1 2">
    <name type="scientific">Rhizocola hellebori</name>
    <dbReference type="NCBI Taxonomy" id="1392758"/>
    <lineage>
        <taxon>Bacteria</taxon>
        <taxon>Bacillati</taxon>
        <taxon>Actinomycetota</taxon>
        <taxon>Actinomycetes</taxon>
        <taxon>Micromonosporales</taxon>
        <taxon>Micromonosporaceae</taxon>
        <taxon>Rhizocola</taxon>
    </lineage>
</organism>
<accession>A0A8J3Q3B3</accession>
<gene>
    <name evidence="1" type="ORF">Rhe02_07560</name>
</gene>
<sequence>MNTDFDFENGSWTVAHRQLKEVFTGCTEWTEFSSTCEAHGFFAGAGSFEEHIFHSTGTRGVAFRLFDPAAGHWAIYWVSSRDGKLQPPVTGRFVDGVGLFEGDDEVDGRPIKVRFLWSEITDVAARWHQDFSNDGGETWETNWIMAFTRVGEKPV</sequence>
<dbReference type="EMBL" id="BONY01000003">
    <property type="protein sequence ID" value="GIH02689.1"/>
    <property type="molecule type" value="Genomic_DNA"/>
</dbReference>
<comment type="caution">
    <text evidence="1">The sequence shown here is derived from an EMBL/GenBank/DDBJ whole genome shotgun (WGS) entry which is preliminary data.</text>
</comment>
<keyword evidence="2" id="KW-1185">Reference proteome</keyword>
<dbReference type="AlphaFoldDB" id="A0A8J3Q3B3"/>
<reference evidence="1" key="1">
    <citation type="submission" date="2021-01" db="EMBL/GenBank/DDBJ databases">
        <title>Whole genome shotgun sequence of Rhizocola hellebori NBRC 109834.</title>
        <authorList>
            <person name="Komaki H."/>
            <person name="Tamura T."/>
        </authorList>
    </citation>
    <scope>NUCLEOTIDE SEQUENCE</scope>
    <source>
        <strain evidence="1">NBRC 109834</strain>
    </source>
</reference>
<evidence type="ECO:0000313" key="2">
    <source>
        <dbReference type="Proteomes" id="UP000612899"/>
    </source>
</evidence>
<name>A0A8J3Q3B3_9ACTN</name>
<evidence type="ECO:0000313" key="1">
    <source>
        <dbReference type="EMBL" id="GIH02689.1"/>
    </source>
</evidence>
<dbReference type="Proteomes" id="UP000612899">
    <property type="component" value="Unassembled WGS sequence"/>
</dbReference>
<dbReference type="RefSeq" id="WP_203906622.1">
    <property type="nucleotide sequence ID" value="NZ_BONY01000003.1"/>
</dbReference>
<evidence type="ECO:0008006" key="3">
    <source>
        <dbReference type="Google" id="ProtNLM"/>
    </source>
</evidence>
<proteinExistence type="predicted"/>
<protein>
    <recommendedName>
        <fullName evidence="3">DUF1579 domain-containing protein</fullName>
    </recommendedName>
</protein>